<keyword evidence="3" id="KW-1185">Reference proteome</keyword>
<sequence>MSIITLSEIRQSLRYYAGHRVTRGIAYAASASLIATAAIGIPQFVDAHATQTERVATAHRLIDGQLDATATIRSELVDQITAAEKVAAQAGKEGALPEKYSLADLRDAIAGAEAQLEALDAQATVTKKADAMEDSDSWLPHVIGAQADNLGEAFNDLRVETVTAGKISLDVITGTVRAEIDEKAAADKKAADEKAAEAAAALAAEEAAAAEGAAQSAYAPSAEPQQQTPNPGQATGGSCRAQAEALVAALSGAPVIWVDLYGARGMTGGGQVTLGDAAAGVALSSGTDDAFWCTGHGQYVAAHEAAHAVHNAHLYRLMDAGYRFDWQLARAEQAGDCIAHQWGYTAGATYGCDAGGQELARLILG</sequence>
<name>A0ABS1SJR9_9MICO</name>
<dbReference type="EMBL" id="QYAC01000004">
    <property type="protein sequence ID" value="MBL3679533.1"/>
    <property type="molecule type" value="Genomic_DNA"/>
</dbReference>
<comment type="caution">
    <text evidence="2">The sequence shown here is derived from an EMBL/GenBank/DDBJ whole genome shotgun (WGS) entry which is preliminary data.</text>
</comment>
<proteinExistence type="predicted"/>
<feature type="compositionally biased region" description="Low complexity" evidence="1">
    <location>
        <begin position="214"/>
        <end position="223"/>
    </location>
</feature>
<accession>A0ABS1SJR9</accession>
<gene>
    <name evidence="2" type="ORF">D3230_09565</name>
</gene>
<protein>
    <submittedName>
        <fullName evidence="2">Uncharacterized protein</fullName>
    </submittedName>
</protein>
<evidence type="ECO:0000313" key="2">
    <source>
        <dbReference type="EMBL" id="MBL3679533.1"/>
    </source>
</evidence>
<dbReference type="Proteomes" id="UP001645859">
    <property type="component" value="Unassembled WGS sequence"/>
</dbReference>
<evidence type="ECO:0000313" key="3">
    <source>
        <dbReference type="Proteomes" id="UP001645859"/>
    </source>
</evidence>
<evidence type="ECO:0000256" key="1">
    <source>
        <dbReference type="SAM" id="MobiDB-lite"/>
    </source>
</evidence>
<organism evidence="2 3">
    <name type="scientific">Leucobacter chromiireducens subsp. solipictus</name>
    <dbReference type="NCBI Taxonomy" id="398235"/>
    <lineage>
        <taxon>Bacteria</taxon>
        <taxon>Bacillati</taxon>
        <taxon>Actinomycetota</taxon>
        <taxon>Actinomycetes</taxon>
        <taxon>Micrococcales</taxon>
        <taxon>Microbacteriaceae</taxon>
        <taxon>Leucobacter</taxon>
    </lineage>
</organism>
<reference evidence="2 3" key="1">
    <citation type="submission" date="2018-09" db="EMBL/GenBank/DDBJ databases">
        <title>Comparative genomics of Leucobacter spp.</title>
        <authorList>
            <person name="Reis A.C."/>
            <person name="Kolvenbach B.A."/>
            <person name="Corvini P.F.X."/>
            <person name="Nunes O.C."/>
        </authorList>
    </citation>
    <scope>NUCLEOTIDE SEQUENCE [LARGE SCALE GENOMIC DNA]</scope>
    <source>
        <strain evidence="2 3">TAN 31504</strain>
    </source>
</reference>
<feature type="compositionally biased region" description="Polar residues" evidence="1">
    <location>
        <begin position="224"/>
        <end position="233"/>
    </location>
</feature>
<feature type="region of interest" description="Disordered" evidence="1">
    <location>
        <begin position="214"/>
        <end position="237"/>
    </location>
</feature>
<dbReference type="RefSeq" id="WP_202344793.1">
    <property type="nucleotide sequence ID" value="NZ_BAAAPI010000006.1"/>
</dbReference>